<dbReference type="PANTHER" id="PTHR11360">
    <property type="entry name" value="MONOCARBOXYLATE TRANSPORTER"/>
    <property type="match status" value="1"/>
</dbReference>
<dbReference type="InterPro" id="IPR020846">
    <property type="entry name" value="MFS_dom"/>
</dbReference>
<name>A0ABT7FJ35_9RHOB</name>
<feature type="transmembrane region" description="Helical" evidence="4">
    <location>
        <begin position="231"/>
        <end position="250"/>
    </location>
</feature>
<feature type="transmembrane region" description="Helical" evidence="4">
    <location>
        <begin position="358"/>
        <end position="378"/>
    </location>
</feature>
<evidence type="ECO:0000256" key="4">
    <source>
        <dbReference type="SAM" id="Phobius"/>
    </source>
</evidence>
<sequence length="390" mass="40381">MRFRTVSALGIVEIFAWGTSFYLIAVLAQPIAAETGWSGAAISAGVSVGLLVSGLCATFVGRFIEAYGGRPVLATGMALLACGLGLLGLAQSLSVYFLAWLILGVGMSCGLYDAAFSTLGHIFGKDARSAITQLTLWGGFASTVCWPLSAWLVDILGWRGTCFVYGGLHLLVTLPLSRFALPRAIRPAPGARGRKTLPPPVPATDPRFLCLASAGVIFSMLSTMWSVHFVTLLTSIGFGMGAAIGIGTLIGPAQVGARVIEMLGRARHHPIWTMLAAATALLAGFSGLLLGLPAALAMVSYGAGNGLWSIARGALPLAVFGPDGYARTMGRLATPMLIAAAAAPSIGAWMIATLGAAATLQVMAIAATLPLLLALMLYRMAVRRGSGYQL</sequence>
<dbReference type="EMBL" id="JASNJE010000030">
    <property type="protein sequence ID" value="MDK3075102.1"/>
    <property type="molecule type" value="Genomic_DNA"/>
</dbReference>
<evidence type="ECO:0000259" key="5">
    <source>
        <dbReference type="PROSITE" id="PS50850"/>
    </source>
</evidence>
<keyword evidence="3 4" id="KW-0472">Membrane</keyword>
<dbReference type="Gene3D" id="1.20.1250.20">
    <property type="entry name" value="MFS general substrate transporter like domains"/>
    <property type="match status" value="1"/>
</dbReference>
<feature type="transmembrane region" description="Helical" evidence="4">
    <location>
        <begin position="97"/>
        <end position="122"/>
    </location>
</feature>
<reference evidence="6 7" key="1">
    <citation type="submission" date="2023-05" db="EMBL/GenBank/DDBJ databases">
        <title>Sedimentitalea sp. nov. JM2-8.</title>
        <authorList>
            <person name="Huang J."/>
        </authorList>
    </citation>
    <scope>NUCLEOTIDE SEQUENCE [LARGE SCALE GENOMIC DNA]</scope>
    <source>
        <strain evidence="6 7">JM2-8</strain>
    </source>
</reference>
<evidence type="ECO:0000256" key="3">
    <source>
        <dbReference type="ARBA" id="ARBA00023136"/>
    </source>
</evidence>
<evidence type="ECO:0000313" key="6">
    <source>
        <dbReference type="EMBL" id="MDK3075102.1"/>
    </source>
</evidence>
<dbReference type="InterPro" id="IPR036259">
    <property type="entry name" value="MFS_trans_sf"/>
</dbReference>
<feature type="transmembrane region" description="Helical" evidence="4">
    <location>
        <begin position="7"/>
        <end position="28"/>
    </location>
</feature>
<proteinExistence type="predicted"/>
<organism evidence="6 7">
    <name type="scientific">Sedimentitalea xiamensis</name>
    <dbReference type="NCBI Taxonomy" id="3050037"/>
    <lineage>
        <taxon>Bacteria</taxon>
        <taxon>Pseudomonadati</taxon>
        <taxon>Pseudomonadota</taxon>
        <taxon>Alphaproteobacteria</taxon>
        <taxon>Rhodobacterales</taxon>
        <taxon>Paracoccaceae</taxon>
        <taxon>Sedimentitalea</taxon>
    </lineage>
</organism>
<dbReference type="InterPro" id="IPR050327">
    <property type="entry name" value="Proton-linked_MCT"/>
</dbReference>
<feature type="transmembrane region" description="Helical" evidence="4">
    <location>
        <begin position="40"/>
        <end position="60"/>
    </location>
</feature>
<dbReference type="InterPro" id="IPR011701">
    <property type="entry name" value="MFS"/>
</dbReference>
<dbReference type="Proteomes" id="UP001227126">
    <property type="component" value="Unassembled WGS sequence"/>
</dbReference>
<feature type="transmembrane region" description="Helical" evidence="4">
    <location>
        <begin position="271"/>
        <end position="292"/>
    </location>
</feature>
<keyword evidence="1 4" id="KW-0812">Transmembrane</keyword>
<evidence type="ECO:0000313" key="7">
    <source>
        <dbReference type="Proteomes" id="UP001227126"/>
    </source>
</evidence>
<feature type="transmembrane region" description="Helical" evidence="4">
    <location>
        <begin position="165"/>
        <end position="185"/>
    </location>
</feature>
<dbReference type="RefSeq" id="WP_284487032.1">
    <property type="nucleotide sequence ID" value="NZ_JASNJE010000030.1"/>
</dbReference>
<evidence type="ECO:0000256" key="1">
    <source>
        <dbReference type="ARBA" id="ARBA00022692"/>
    </source>
</evidence>
<accession>A0ABT7FJ35</accession>
<dbReference type="Pfam" id="PF07690">
    <property type="entry name" value="MFS_1"/>
    <property type="match status" value="1"/>
</dbReference>
<feature type="transmembrane region" description="Helical" evidence="4">
    <location>
        <begin position="72"/>
        <end position="91"/>
    </location>
</feature>
<comment type="caution">
    <text evidence="6">The sequence shown here is derived from an EMBL/GenBank/DDBJ whole genome shotgun (WGS) entry which is preliminary data.</text>
</comment>
<keyword evidence="2 4" id="KW-1133">Transmembrane helix</keyword>
<keyword evidence="7" id="KW-1185">Reference proteome</keyword>
<dbReference type="SUPFAM" id="SSF103473">
    <property type="entry name" value="MFS general substrate transporter"/>
    <property type="match status" value="1"/>
</dbReference>
<protein>
    <submittedName>
        <fullName evidence="6">MFS transporter</fullName>
    </submittedName>
</protein>
<evidence type="ECO:0000256" key="2">
    <source>
        <dbReference type="ARBA" id="ARBA00022989"/>
    </source>
</evidence>
<dbReference type="PROSITE" id="PS50850">
    <property type="entry name" value="MFS"/>
    <property type="match status" value="1"/>
</dbReference>
<feature type="transmembrane region" description="Helical" evidence="4">
    <location>
        <begin position="134"/>
        <end position="153"/>
    </location>
</feature>
<feature type="transmembrane region" description="Helical" evidence="4">
    <location>
        <begin position="332"/>
        <end position="352"/>
    </location>
</feature>
<gene>
    <name evidence="6" type="ORF">QO034_18600</name>
</gene>
<feature type="domain" description="Major facilitator superfamily (MFS) profile" evidence="5">
    <location>
        <begin position="6"/>
        <end position="382"/>
    </location>
</feature>